<reference evidence="1" key="1">
    <citation type="submission" date="2021-06" db="EMBL/GenBank/DDBJ databases">
        <authorList>
            <person name="Kallberg Y."/>
            <person name="Tangrot J."/>
            <person name="Rosling A."/>
        </authorList>
    </citation>
    <scope>NUCLEOTIDE SEQUENCE</scope>
    <source>
        <strain evidence="1">CL551</strain>
    </source>
</reference>
<sequence>MFTELYNNIYDFLTTAEERQINAMSVIYLGMKEDRWIPQNKLRSIIDRVVASASNVYMDTSSRQLRILRILPQMSAE</sequence>
<name>A0A9N8ZIC0_9GLOM</name>
<gene>
    <name evidence="1" type="ORF">AMORRO_LOCUS3045</name>
</gene>
<dbReference type="Proteomes" id="UP000789342">
    <property type="component" value="Unassembled WGS sequence"/>
</dbReference>
<proteinExistence type="predicted"/>
<organism evidence="1 2">
    <name type="scientific">Acaulospora morrowiae</name>
    <dbReference type="NCBI Taxonomy" id="94023"/>
    <lineage>
        <taxon>Eukaryota</taxon>
        <taxon>Fungi</taxon>
        <taxon>Fungi incertae sedis</taxon>
        <taxon>Mucoromycota</taxon>
        <taxon>Glomeromycotina</taxon>
        <taxon>Glomeromycetes</taxon>
        <taxon>Diversisporales</taxon>
        <taxon>Acaulosporaceae</taxon>
        <taxon>Acaulospora</taxon>
    </lineage>
</organism>
<evidence type="ECO:0000313" key="1">
    <source>
        <dbReference type="EMBL" id="CAG8496633.1"/>
    </source>
</evidence>
<dbReference type="AlphaFoldDB" id="A0A9N8ZIC0"/>
<protein>
    <submittedName>
        <fullName evidence="1">2794_t:CDS:1</fullName>
    </submittedName>
</protein>
<accession>A0A9N8ZIC0</accession>
<comment type="caution">
    <text evidence="1">The sequence shown here is derived from an EMBL/GenBank/DDBJ whole genome shotgun (WGS) entry which is preliminary data.</text>
</comment>
<keyword evidence="2" id="KW-1185">Reference proteome</keyword>
<evidence type="ECO:0000313" key="2">
    <source>
        <dbReference type="Proteomes" id="UP000789342"/>
    </source>
</evidence>
<dbReference type="OrthoDB" id="2361517at2759"/>
<dbReference type="EMBL" id="CAJVPV010001411">
    <property type="protein sequence ID" value="CAG8496633.1"/>
    <property type="molecule type" value="Genomic_DNA"/>
</dbReference>